<organism evidence="2 3">
    <name type="scientific">Ascoidea rubescens DSM 1968</name>
    <dbReference type="NCBI Taxonomy" id="1344418"/>
    <lineage>
        <taxon>Eukaryota</taxon>
        <taxon>Fungi</taxon>
        <taxon>Dikarya</taxon>
        <taxon>Ascomycota</taxon>
        <taxon>Saccharomycotina</taxon>
        <taxon>Saccharomycetes</taxon>
        <taxon>Ascoideaceae</taxon>
        <taxon>Ascoidea</taxon>
    </lineage>
</organism>
<protein>
    <submittedName>
        <fullName evidence="2">Uncharacterized protein</fullName>
    </submittedName>
</protein>
<feature type="region of interest" description="Disordered" evidence="1">
    <location>
        <begin position="1"/>
        <end position="32"/>
    </location>
</feature>
<feature type="compositionally biased region" description="Polar residues" evidence="1">
    <location>
        <begin position="203"/>
        <end position="231"/>
    </location>
</feature>
<feature type="region of interest" description="Disordered" evidence="1">
    <location>
        <begin position="161"/>
        <end position="248"/>
    </location>
</feature>
<dbReference type="GeneID" id="30962938"/>
<dbReference type="EMBL" id="KV454481">
    <property type="protein sequence ID" value="ODV60928.1"/>
    <property type="molecule type" value="Genomic_DNA"/>
</dbReference>
<feature type="compositionally biased region" description="Polar residues" evidence="1">
    <location>
        <begin position="1"/>
        <end position="12"/>
    </location>
</feature>
<sequence length="630" mass="72815">MSIDLSNTQPLSSFAKVKPEANDDPNVANMPKEFSLKLNNLPAKSPTANDDSSNRTLVDEFETELESSENDDATINEYDSAHYSYDYEPDLKKFNNNDKNITNTGTNANEHNKEKTKTFAPVFLSSKKLLILKQRLKTQPENEPKVKTFKIEKHLQKFSTPKITNTNDIPSHLSSLNPNTHQKNTKCSNTDSNPPKKPPKFKNSINSILNPLDSSKNLETSFNQRANNPDNSDYDTISDNETDSDLDLINDSPSILIQTPLSKPPPTFFNTSSATIRTPILIDNTKINPNNNFHYNSSPISYKFINSQHISNRSPTKRRKKDIPNPSKSTKNNQKFKKNISTTDPFIEYGDQINGYRFLGKLSDPIIKSHKNPQKDHHLKKDYSSSNFYKWSYYDFSLHFNFNQSKFRESDPIQQKYSTHPSNPNDPTQKNFTTTCNPKFFDNILFKRNDFCYNYEKYCNNWDNIIIIKKVSWPIFIDSFSSTQYHDPHLAIDLLNYDSVKLFLKNGVDLILKDLDSNDSNHSNYSYSKIFKEIVKKERIRWHPDKMLRILRKNINEKLTDNAQKDNEIIDESMNDKNLSTESTLSHANNHSKTDNFGTQDQTSNLKQILLSRITKVFQIINDIYEKECI</sequence>
<feature type="compositionally biased region" description="Polar residues" evidence="1">
    <location>
        <begin position="326"/>
        <end position="337"/>
    </location>
</feature>
<dbReference type="InParanoid" id="A0A1D2VGZ1"/>
<name>A0A1D2VGZ1_9ASCO</name>
<dbReference type="RefSeq" id="XP_020047235.1">
    <property type="nucleotide sequence ID" value="XM_020189302.1"/>
</dbReference>
<gene>
    <name evidence="2" type="ORF">ASCRUDRAFT_152613</name>
</gene>
<feature type="region of interest" description="Disordered" evidence="1">
    <location>
        <begin position="309"/>
        <end position="337"/>
    </location>
</feature>
<feature type="compositionally biased region" description="Polar residues" evidence="1">
    <location>
        <begin position="161"/>
        <end position="193"/>
    </location>
</feature>
<evidence type="ECO:0000313" key="3">
    <source>
        <dbReference type="Proteomes" id="UP000095038"/>
    </source>
</evidence>
<evidence type="ECO:0000313" key="2">
    <source>
        <dbReference type="EMBL" id="ODV60928.1"/>
    </source>
</evidence>
<accession>A0A1D2VGZ1</accession>
<proteinExistence type="predicted"/>
<keyword evidence="3" id="KW-1185">Reference proteome</keyword>
<dbReference type="OrthoDB" id="412109at2759"/>
<evidence type="ECO:0000256" key="1">
    <source>
        <dbReference type="SAM" id="MobiDB-lite"/>
    </source>
</evidence>
<feature type="region of interest" description="Disordered" evidence="1">
    <location>
        <begin position="580"/>
        <end position="599"/>
    </location>
</feature>
<dbReference type="Proteomes" id="UP000095038">
    <property type="component" value="Unassembled WGS sequence"/>
</dbReference>
<reference evidence="3" key="1">
    <citation type="submission" date="2016-05" db="EMBL/GenBank/DDBJ databases">
        <title>Comparative genomics of biotechnologically important yeasts.</title>
        <authorList>
            <consortium name="DOE Joint Genome Institute"/>
            <person name="Riley R."/>
            <person name="Haridas S."/>
            <person name="Wolfe K.H."/>
            <person name="Lopes M.R."/>
            <person name="Hittinger C.T."/>
            <person name="Goker M."/>
            <person name="Salamov A."/>
            <person name="Wisecaver J."/>
            <person name="Long T.M."/>
            <person name="Aerts A.L."/>
            <person name="Barry K."/>
            <person name="Choi C."/>
            <person name="Clum A."/>
            <person name="Coughlan A.Y."/>
            <person name="Deshpande S."/>
            <person name="Douglass A.P."/>
            <person name="Hanson S.J."/>
            <person name="Klenk H.-P."/>
            <person name="Labutti K."/>
            <person name="Lapidus A."/>
            <person name="Lindquist E."/>
            <person name="Lipzen A."/>
            <person name="Meier-Kolthoff J.P."/>
            <person name="Ohm R.A."/>
            <person name="Otillar R.P."/>
            <person name="Pangilinan J."/>
            <person name="Peng Y."/>
            <person name="Rokas A."/>
            <person name="Rosa C.A."/>
            <person name="Scheuner C."/>
            <person name="Sibirny A.A."/>
            <person name="Slot J.C."/>
            <person name="Stielow J.B."/>
            <person name="Sun H."/>
            <person name="Kurtzman C.P."/>
            <person name="Blackwell M."/>
            <person name="Grigoriev I.V."/>
            <person name="Jeffries T.W."/>
        </authorList>
    </citation>
    <scope>NUCLEOTIDE SEQUENCE [LARGE SCALE GENOMIC DNA]</scope>
    <source>
        <strain evidence="3">DSM 1968</strain>
    </source>
</reference>
<dbReference type="AlphaFoldDB" id="A0A1D2VGZ1"/>
<feature type="compositionally biased region" description="Acidic residues" evidence="1">
    <location>
        <begin position="232"/>
        <end position="248"/>
    </location>
</feature>